<evidence type="ECO:0000313" key="2">
    <source>
        <dbReference type="EMBL" id="AWB15721.1"/>
    </source>
</evidence>
<evidence type="ECO:0000256" key="1">
    <source>
        <dbReference type="SAM" id="MobiDB-lite"/>
    </source>
</evidence>
<keyword evidence="2" id="KW-0614">Plasmid</keyword>
<dbReference type="EMBL" id="MG674581">
    <property type="protein sequence ID" value="AWB15721.1"/>
    <property type="molecule type" value="Genomic_DNA"/>
</dbReference>
<feature type="region of interest" description="Disordered" evidence="1">
    <location>
        <begin position="1"/>
        <end position="41"/>
    </location>
</feature>
<accession>A0A2S0T1L1</accession>
<organism evidence="2">
    <name type="scientific">Enterococcus faecium</name>
    <name type="common">Streptococcus faecium</name>
    <dbReference type="NCBI Taxonomy" id="1352"/>
    <lineage>
        <taxon>Bacteria</taxon>
        <taxon>Bacillati</taxon>
        <taxon>Bacillota</taxon>
        <taxon>Bacilli</taxon>
        <taxon>Lactobacillales</taxon>
        <taxon>Enterococcaceae</taxon>
        <taxon>Enterococcus</taxon>
    </lineage>
</organism>
<reference evidence="2" key="1">
    <citation type="journal article" date="2018" name="Int. J. Antimicrob. Agents">
        <title>Vancomycin resistance in Enterococcus faecium isolated from Danish chicken meat is located on a pVEF4-like plasmid persisting in poultry for 18 years.</title>
        <authorList>
            <person name="Leinweber H."/>
            <person name="Alotaibi S.M.I."/>
            <person name="Overballe-Petersen S."/>
            <person name="Hansen F."/>
            <person name="Hasman H."/>
            <person name="Bortolaia V."/>
            <person name="Hammerum A.M."/>
            <person name="Ingmer H."/>
        </authorList>
    </citation>
    <scope>NUCLEOTIDE SEQUENCE</scope>
    <source>
        <strain evidence="2">HL1</strain>
        <plasmid evidence="2">pHLSA</plasmid>
    </source>
</reference>
<dbReference type="AlphaFoldDB" id="A0A2S0T1L1"/>
<protein>
    <submittedName>
        <fullName evidence="2">Uncharacterized protein</fullName>
    </submittedName>
</protein>
<geneLocation type="plasmid" evidence="2">
    <name>pHLSA</name>
</geneLocation>
<sequence>MLLSVIGKNNSKGELKLNPNYYNSPNEPMFISEKQNDGQDK</sequence>
<proteinExistence type="predicted"/>
<name>A0A2S0T1L1_ENTFC</name>